<evidence type="ECO:0000256" key="3">
    <source>
        <dbReference type="ARBA" id="ARBA00022989"/>
    </source>
</evidence>
<dbReference type="AlphaFoldDB" id="A0AAN6P4U6"/>
<organism evidence="7 8">
    <name type="scientific">Pseudoneurospora amorphoporcata</name>
    <dbReference type="NCBI Taxonomy" id="241081"/>
    <lineage>
        <taxon>Eukaryota</taxon>
        <taxon>Fungi</taxon>
        <taxon>Dikarya</taxon>
        <taxon>Ascomycota</taxon>
        <taxon>Pezizomycotina</taxon>
        <taxon>Sordariomycetes</taxon>
        <taxon>Sordariomycetidae</taxon>
        <taxon>Sordariales</taxon>
        <taxon>Sordariaceae</taxon>
        <taxon>Pseudoneurospora</taxon>
    </lineage>
</organism>
<evidence type="ECO:0000256" key="6">
    <source>
        <dbReference type="SAM" id="Phobius"/>
    </source>
</evidence>
<evidence type="ECO:0000256" key="4">
    <source>
        <dbReference type="ARBA" id="ARBA00023136"/>
    </source>
</evidence>
<feature type="transmembrane region" description="Helical" evidence="6">
    <location>
        <begin position="263"/>
        <end position="284"/>
    </location>
</feature>
<keyword evidence="4 6" id="KW-0472">Membrane</keyword>
<comment type="caution">
    <text evidence="7">The sequence shown here is derived from an EMBL/GenBank/DDBJ whole genome shotgun (WGS) entry which is preliminary data.</text>
</comment>
<dbReference type="SUPFAM" id="SSF103473">
    <property type="entry name" value="MFS general substrate transporter"/>
    <property type="match status" value="1"/>
</dbReference>
<protein>
    <submittedName>
        <fullName evidence="7">Major facilitator superfamily domain-containing protein</fullName>
    </submittedName>
</protein>
<feature type="transmembrane region" description="Helical" evidence="6">
    <location>
        <begin position="223"/>
        <end position="243"/>
    </location>
</feature>
<feature type="transmembrane region" description="Helical" evidence="6">
    <location>
        <begin position="191"/>
        <end position="211"/>
    </location>
</feature>
<evidence type="ECO:0000256" key="5">
    <source>
        <dbReference type="SAM" id="MobiDB-lite"/>
    </source>
</evidence>
<dbReference type="Proteomes" id="UP001303222">
    <property type="component" value="Unassembled WGS sequence"/>
</dbReference>
<feature type="compositionally biased region" description="Acidic residues" evidence="5">
    <location>
        <begin position="37"/>
        <end position="46"/>
    </location>
</feature>
<keyword evidence="2 6" id="KW-0812">Transmembrane</keyword>
<feature type="region of interest" description="Disordered" evidence="5">
    <location>
        <begin position="20"/>
        <end position="47"/>
    </location>
</feature>
<evidence type="ECO:0000313" key="7">
    <source>
        <dbReference type="EMBL" id="KAK3955662.1"/>
    </source>
</evidence>
<feature type="transmembrane region" description="Helical" evidence="6">
    <location>
        <begin position="336"/>
        <end position="361"/>
    </location>
</feature>
<dbReference type="PANTHER" id="PTHR23501">
    <property type="entry name" value="MAJOR FACILITATOR SUPERFAMILY"/>
    <property type="match status" value="1"/>
</dbReference>
<feature type="transmembrane region" description="Helical" evidence="6">
    <location>
        <begin position="428"/>
        <end position="448"/>
    </location>
</feature>
<evidence type="ECO:0000256" key="2">
    <source>
        <dbReference type="ARBA" id="ARBA00022692"/>
    </source>
</evidence>
<dbReference type="PANTHER" id="PTHR23501:SF195">
    <property type="entry name" value="PEP5"/>
    <property type="match status" value="1"/>
</dbReference>
<name>A0AAN6P4U6_9PEZI</name>
<dbReference type="InterPro" id="IPR011701">
    <property type="entry name" value="MFS"/>
</dbReference>
<comment type="subcellular location">
    <subcellularLocation>
        <location evidence="1">Membrane</location>
        <topology evidence="1">Multi-pass membrane protein</topology>
    </subcellularLocation>
</comment>
<dbReference type="InterPro" id="IPR036259">
    <property type="entry name" value="MFS_trans_sf"/>
</dbReference>
<proteinExistence type="predicted"/>
<feature type="transmembrane region" description="Helical" evidence="6">
    <location>
        <begin position="521"/>
        <end position="540"/>
    </location>
</feature>
<feature type="compositionally biased region" description="Low complexity" evidence="5">
    <location>
        <begin position="25"/>
        <end position="36"/>
    </location>
</feature>
<evidence type="ECO:0000313" key="8">
    <source>
        <dbReference type="Proteomes" id="UP001303222"/>
    </source>
</evidence>
<dbReference type="EMBL" id="MU859073">
    <property type="protein sequence ID" value="KAK3955662.1"/>
    <property type="molecule type" value="Genomic_DNA"/>
</dbReference>
<feature type="transmembrane region" description="Helical" evidence="6">
    <location>
        <begin position="296"/>
        <end position="316"/>
    </location>
</feature>
<feature type="transmembrane region" description="Helical" evidence="6">
    <location>
        <begin position="395"/>
        <end position="416"/>
    </location>
</feature>
<feature type="transmembrane region" description="Helical" evidence="6">
    <location>
        <begin position="368"/>
        <end position="389"/>
    </location>
</feature>
<sequence>MEGDIECKLSKCTSAGKDQPVALVTEKSSSSNTNENDTSDGPESDDPVPQLHAKTFLAVAAVCLIYIAQLISLVGAGAQGQTIASHFRSPTNVIWFSAPITIGPHRRFGTHRRVSQAADYWGRKYFLVIPTFVGGRVGSLVVSRARSMPIAILGFSIIGIGFGSQPLLHVVTSEVLPRGRDGGGRGARRRIWLVGNALGAAVGLYVGGALNRTNDHGAEGFRSYFLMNMAVYVVARGLCWGDYNPPLRPLQGELSTRQKLGSLDWGGYGFLAVGLGLFSVGLSYSKNPYEWRDPQVSATFAVGMLFVIGLVVHETWAKKDGMFHQGLFTGNRNFAVAIFCVYSVMMILAAVFACVTGWYCAATRRVKWATFVAFGLFIVFFICMATTTRKSNTPTWGYTVFLGSALGMTLTTLVTVAQLSTPPELISVASGLIISIRSLSGSVGLAMYKALFHDVMKYLGSNVGRVVVPKGISLDDVEMFVTALEARDQKTLGTIPGVTADIIQAGAIALQDTFVVAFRHVWIAGACFVALAALVSLLLFDPKKEFNMHIDAPVEKEEDLHSV</sequence>
<keyword evidence="8" id="KW-1185">Reference proteome</keyword>
<feature type="transmembrane region" description="Helical" evidence="6">
    <location>
        <begin position="150"/>
        <end position="171"/>
    </location>
</feature>
<reference evidence="7" key="1">
    <citation type="journal article" date="2023" name="Mol. Phylogenet. Evol.">
        <title>Genome-scale phylogeny and comparative genomics of the fungal order Sordariales.</title>
        <authorList>
            <person name="Hensen N."/>
            <person name="Bonometti L."/>
            <person name="Westerberg I."/>
            <person name="Brannstrom I.O."/>
            <person name="Guillou S."/>
            <person name="Cros-Aarteil S."/>
            <person name="Calhoun S."/>
            <person name="Haridas S."/>
            <person name="Kuo A."/>
            <person name="Mondo S."/>
            <person name="Pangilinan J."/>
            <person name="Riley R."/>
            <person name="LaButti K."/>
            <person name="Andreopoulos B."/>
            <person name="Lipzen A."/>
            <person name="Chen C."/>
            <person name="Yan M."/>
            <person name="Daum C."/>
            <person name="Ng V."/>
            <person name="Clum A."/>
            <person name="Steindorff A."/>
            <person name="Ohm R.A."/>
            <person name="Martin F."/>
            <person name="Silar P."/>
            <person name="Natvig D.O."/>
            <person name="Lalanne C."/>
            <person name="Gautier V."/>
            <person name="Ament-Velasquez S.L."/>
            <person name="Kruys A."/>
            <person name="Hutchinson M.I."/>
            <person name="Powell A.J."/>
            <person name="Barry K."/>
            <person name="Miller A.N."/>
            <person name="Grigoriev I.V."/>
            <person name="Debuchy R."/>
            <person name="Gladieux P."/>
            <person name="Hiltunen Thoren M."/>
            <person name="Johannesson H."/>
        </authorList>
    </citation>
    <scope>NUCLEOTIDE SEQUENCE</scope>
    <source>
        <strain evidence="7">CBS 626.80</strain>
    </source>
</reference>
<dbReference type="GO" id="GO:0005886">
    <property type="term" value="C:plasma membrane"/>
    <property type="evidence" value="ECO:0007669"/>
    <property type="project" value="TreeGrafter"/>
</dbReference>
<evidence type="ECO:0000256" key="1">
    <source>
        <dbReference type="ARBA" id="ARBA00004141"/>
    </source>
</evidence>
<reference evidence="7" key="2">
    <citation type="submission" date="2023-06" db="EMBL/GenBank/DDBJ databases">
        <authorList>
            <consortium name="Lawrence Berkeley National Laboratory"/>
            <person name="Mondo S.J."/>
            <person name="Hensen N."/>
            <person name="Bonometti L."/>
            <person name="Westerberg I."/>
            <person name="Brannstrom I.O."/>
            <person name="Guillou S."/>
            <person name="Cros-Aarteil S."/>
            <person name="Calhoun S."/>
            <person name="Haridas S."/>
            <person name="Kuo A."/>
            <person name="Pangilinan J."/>
            <person name="Riley R."/>
            <person name="Labutti K."/>
            <person name="Andreopoulos B."/>
            <person name="Lipzen A."/>
            <person name="Chen C."/>
            <person name="Yanf M."/>
            <person name="Daum C."/>
            <person name="Ng V."/>
            <person name="Clum A."/>
            <person name="Steindorff A."/>
            <person name="Ohm R."/>
            <person name="Martin F."/>
            <person name="Silar P."/>
            <person name="Natvig D."/>
            <person name="Lalanne C."/>
            <person name="Gautier V."/>
            <person name="Ament-Velasquez S.L."/>
            <person name="Kruys A."/>
            <person name="Hutchinson M.I."/>
            <person name="Powell A.J."/>
            <person name="Barry K."/>
            <person name="Miller A.N."/>
            <person name="Grigoriev I.V."/>
            <person name="Debuchy R."/>
            <person name="Gladieux P."/>
            <person name="Thoren M.H."/>
            <person name="Johannesson H."/>
        </authorList>
    </citation>
    <scope>NUCLEOTIDE SEQUENCE</scope>
    <source>
        <strain evidence="7">CBS 626.80</strain>
    </source>
</reference>
<keyword evidence="3 6" id="KW-1133">Transmembrane helix</keyword>
<gene>
    <name evidence="7" type="ORF">QBC32DRAFT_376990</name>
</gene>
<dbReference type="GO" id="GO:0022857">
    <property type="term" value="F:transmembrane transporter activity"/>
    <property type="evidence" value="ECO:0007669"/>
    <property type="project" value="InterPro"/>
</dbReference>
<feature type="transmembrane region" description="Helical" evidence="6">
    <location>
        <begin position="56"/>
        <end position="78"/>
    </location>
</feature>
<accession>A0AAN6P4U6</accession>
<dbReference type="Gene3D" id="1.20.1250.20">
    <property type="entry name" value="MFS general substrate transporter like domains"/>
    <property type="match status" value="1"/>
</dbReference>
<dbReference type="Pfam" id="PF07690">
    <property type="entry name" value="MFS_1"/>
    <property type="match status" value="1"/>
</dbReference>